<comment type="caution">
    <text evidence="1">The sequence shown here is derived from an EMBL/GenBank/DDBJ whole genome shotgun (WGS) entry which is preliminary data.</text>
</comment>
<keyword evidence="2" id="KW-1185">Reference proteome</keyword>
<name>A0ABV7IMQ3_9RHOB</name>
<reference evidence="2" key="1">
    <citation type="journal article" date="2019" name="Int. J. Syst. Evol. Microbiol.">
        <title>The Global Catalogue of Microorganisms (GCM) 10K type strain sequencing project: providing services to taxonomists for standard genome sequencing and annotation.</title>
        <authorList>
            <consortium name="The Broad Institute Genomics Platform"/>
            <consortium name="The Broad Institute Genome Sequencing Center for Infectious Disease"/>
            <person name="Wu L."/>
            <person name="Ma J."/>
        </authorList>
    </citation>
    <scope>NUCLEOTIDE SEQUENCE [LARGE SCALE GENOMIC DNA]</scope>
    <source>
        <strain evidence="2">KCTC 52239</strain>
    </source>
</reference>
<protein>
    <submittedName>
        <fullName evidence="1">Uncharacterized protein</fullName>
    </submittedName>
</protein>
<dbReference type="Proteomes" id="UP001595557">
    <property type="component" value="Unassembled WGS sequence"/>
</dbReference>
<organism evidence="1 2">
    <name type="scientific">Paracoccus fontiphilus</name>
    <dbReference type="NCBI Taxonomy" id="1815556"/>
    <lineage>
        <taxon>Bacteria</taxon>
        <taxon>Pseudomonadati</taxon>
        <taxon>Pseudomonadota</taxon>
        <taxon>Alphaproteobacteria</taxon>
        <taxon>Rhodobacterales</taxon>
        <taxon>Paracoccaceae</taxon>
        <taxon>Paracoccus</taxon>
    </lineage>
</organism>
<accession>A0ABV7IMQ3</accession>
<sequence>MNDLLNDVSTKGFFPRMGVRLLSGHAQDFDTMVVSAPDSLKTDFTCYAAMADESEIVVERF</sequence>
<gene>
    <name evidence="1" type="ORF">ACFOD7_20465</name>
</gene>
<evidence type="ECO:0000313" key="2">
    <source>
        <dbReference type="Proteomes" id="UP001595557"/>
    </source>
</evidence>
<dbReference type="EMBL" id="JBHRTE010000102">
    <property type="protein sequence ID" value="MFC3170405.1"/>
    <property type="molecule type" value="Genomic_DNA"/>
</dbReference>
<proteinExistence type="predicted"/>
<dbReference type="RefSeq" id="WP_207467248.1">
    <property type="nucleotide sequence ID" value="NZ_JAFNAW010000013.1"/>
</dbReference>
<evidence type="ECO:0000313" key="1">
    <source>
        <dbReference type="EMBL" id="MFC3170405.1"/>
    </source>
</evidence>